<keyword evidence="2" id="KW-0697">Rotamase</keyword>
<dbReference type="InterPro" id="IPR050280">
    <property type="entry name" value="OMP_Chaperone_SurA"/>
</dbReference>
<dbReference type="Pfam" id="PF09312">
    <property type="entry name" value="SurA_N"/>
    <property type="match status" value="1"/>
</dbReference>
<keyword evidence="2" id="KW-0413">Isomerase</keyword>
<comment type="caution">
    <text evidence="5">The sequence shown here is derived from an EMBL/GenBank/DDBJ whole genome shotgun (WGS) entry which is preliminary data.</text>
</comment>
<feature type="signal peptide" evidence="3">
    <location>
        <begin position="1"/>
        <end position="27"/>
    </location>
</feature>
<accession>A0ABT3YF49</accession>
<dbReference type="Proteomes" id="UP001081283">
    <property type="component" value="Unassembled WGS sequence"/>
</dbReference>
<dbReference type="PANTHER" id="PTHR47637">
    <property type="entry name" value="CHAPERONE SURA"/>
    <property type="match status" value="1"/>
</dbReference>
<dbReference type="InterPro" id="IPR015391">
    <property type="entry name" value="SurA_N"/>
</dbReference>
<evidence type="ECO:0000259" key="4">
    <source>
        <dbReference type="Pfam" id="PF09312"/>
    </source>
</evidence>
<evidence type="ECO:0000256" key="3">
    <source>
        <dbReference type="SAM" id="SignalP"/>
    </source>
</evidence>
<dbReference type="EMBL" id="JAOVZQ010000001">
    <property type="protein sequence ID" value="MCY0094498.1"/>
    <property type="molecule type" value="Genomic_DNA"/>
</dbReference>
<organism evidence="5 6">
    <name type="scientific">Hoeflea ulvae</name>
    <dbReference type="NCBI Taxonomy" id="2983764"/>
    <lineage>
        <taxon>Bacteria</taxon>
        <taxon>Pseudomonadati</taxon>
        <taxon>Pseudomonadota</taxon>
        <taxon>Alphaproteobacteria</taxon>
        <taxon>Hyphomicrobiales</taxon>
        <taxon>Rhizobiaceae</taxon>
        <taxon>Hoeflea</taxon>
    </lineage>
</organism>
<dbReference type="Gene3D" id="1.10.4030.10">
    <property type="entry name" value="Porin chaperone SurA, peptide-binding domain"/>
    <property type="match status" value="1"/>
</dbReference>
<gene>
    <name evidence="5" type="ORF">OEG82_10740</name>
</gene>
<evidence type="ECO:0000313" key="6">
    <source>
        <dbReference type="Proteomes" id="UP001081283"/>
    </source>
</evidence>
<sequence>MHFPAHFRFAGLLLAAVVAFSFAPVSAPSVFAASQIKIVVNNQAITSVDIARRVAFLKLQRTSGNLGAKAREQLTEEALKLQEAARVRALVSDAQVDASFARFAASNKLTPKQLTQILNQAGVTPKHFKSFIQIQMSWPRVLQAVGVSSSGGSLSTQDLVSKMLERGDNQPSTTEYILQQVIFVVPASKRNQSTLNARKREADQLRGRYQGCDSAASVITGLRDVTLRQLGRIMQPELPPEWKPLIEKTKAGSATPARVTERGIEFIVICSAKTVSDDKAAELVFRAENNDEADSADAKKYLEELRKRAVIANK</sequence>
<name>A0ABT3YF49_9HYPH</name>
<dbReference type="PANTHER" id="PTHR47637:SF1">
    <property type="entry name" value="CHAPERONE SURA"/>
    <property type="match status" value="1"/>
</dbReference>
<proteinExistence type="predicted"/>
<reference evidence="5" key="1">
    <citation type="submission" date="2022-10" db="EMBL/GenBank/DDBJ databases">
        <title>Hoeflea sp. J2-29, isolated from marine algae.</title>
        <authorList>
            <person name="Kristyanto S."/>
            <person name="Kim J.M."/>
            <person name="Jeon C.O."/>
        </authorList>
    </citation>
    <scope>NUCLEOTIDE SEQUENCE</scope>
    <source>
        <strain evidence="5">J2-29</strain>
    </source>
</reference>
<evidence type="ECO:0000256" key="2">
    <source>
        <dbReference type="ARBA" id="ARBA00023110"/>
    </source>
</evidence>
<dbReference type="SUPFAM" id="SSF109998">
    <property type="entry name" value="Triger factor/SurA peptide-binding domain-like"/>
    <property type="match status" value="1"/>
</dbReference>
<dbReference type="InterPro" id="IPR027304">
    <property type="entry name" value="Trigger_fact/SurA_dom_sf"/>
</dbReference>
<feature type="chain" id="PRO_5045447169" evidence="3">
    <location>
        <begin position="28"/>
        <end position="314"/>
    </location>
</feature>
<keyword evidence="1 3" id="KW-0732">Signal</keyword>
<keyword evidence="6" id="KW-1185">Reference proteome</keyword>
<feature type="domain" description="SurA N-terminal" evidence="4">
    <location>
        <begin position="36"/>
        <end position="135"/>
    </location>
</feature>
<evidence type="ECO:0000256" key="1">
    <source>
        <dbReference type="ARBA" id="ARBA00022729"/>
    </source>
</evidence>
<dbReference type="RefSeq" id="WP_267612445.1">
    <property type="nucleotide sequence ID" value="NZ_JAOVZQ010000001.1"/>
</dbReference>
<evidence type="ECO:0000313" key="5">
    <source>
        <dbReference type="EMBL" id="MCY0094498.1"/>
    </source>
</evidence>
<protein>
    <submittedName>
        <fullName evidence="5">SurA N-terminal domain-containing protein</fullName>
    </submittedName>
</protein>